<protein>
    <recommendedName>
        <fullName evidence="3">Lipoprotein</fullName>
    </recommendedName>
</protein>
<dbReference type="RefSeq" id="WP_252585557.1">
    <property type="nucleotide sequence ID" value="NZ_JAMWYS010000003.1"/>
</dbReference>
<evidence type="ECO:0000313" key="2">
    <source>
        <dbReference type="Proteomes" id="UP001155182"/>
    </source>
</evidence>
<keyword evidence="2" id="KW-1185">Reference proteome</keyword>
<dbReference type="AlphaFoldDB" id="A0A9X2EYK8"/>
<dbReference type="PROSITE" id="PS51257">
    <property type="entry name" value="PROKAR_LIPOPROTEIN"/>
    <property type="match status" value="1"/>
</dbReference>
<accession>A0A9X2EYK8</accession>
<comment type="caution">
    <text evidence="1">The sequence shown here is derived from an EMBL/GenBank/DDBJ whole genome shotgun (WGS) entry which is preliminary data.</text>
</comment>
<evidence type="ECO:0000313" key="1">
    <source>
        <dbReference type="EMBL" id="MCO4291362.1"/>
    </source>
</evidence>
<organism evidence="1 2">
    <name type="scientific">Solitalea agri</name>
    <dbReference type="NCBI Taxonomy" id="2953739"/>
    <lineage>
        <taxon>Bacteria</taxon>
        <taxon>Pseudomonadati</taxon>
        <taxon>Bacteroidota</taxon>
        <taxon>Sphingobacteriia</taxon>
        <taxon>Sphingobacteriales</taxon>
        <taxon>Sphingobacteriaceae</taxon>
        <taxon>Solitalea</taxon>
    </lineage>
</organism>
<name>A0A9X2EYK8_9SPHI</name>
<dbReference type="EMBL" id="JAMWYS010000003">
    <property type="protein sequence ID" value="MCO4291362.1"/>
    <property type="molecule type" value="Genomic_DNA"/>
</dbReference>
<proteinExistence type="predicted"/>
<evidence type="ECO:0008006" key="3">
    <source>
        <dbReference type="Google" id="ProtNLM"/>
    </source>
</evidence>
<sequence>MNTLKIFMLALLVAMIFGCDKSEEPVITNQLDKAVDCTPKNRSSTYDIMGMGPFDDYPYKVGKMTITHDKKYLTINFQLEFEPVGFWHPRVFIGDLSKMPTSFENFPYQKDYDVDNICSFIKKWKIQFPLKHYKKGDTIYIVTLLKLEINWFQVPGHGGIFPDDCNNEDLFEAWIGDELVYPQPGPHYISYVFTK</sequence>
<reference evidence="1" key="1">
    <citation type="submission" date="2022-06" db="EMBL/GenBank/DDBJ databases">
        <title>Solitalea sp. MAHUQ-68 isolated from rhizospheric soil.</title>
        <authorList>
            <person name="Huq M.A."/>
        </authorList>
    </citation>
    <scope>NUCLEOTIDE SEQUENCE</scope>
    <source>
        <strain evidence="1">MAHUQ-68</strain>
    </source>
</reference>
<gene>
    <name evidence="1" type="ORF">NF867_00615</name>
</gene>
<dbReference type="Proteomes" id="UP001155182">
    <property type="component" value="Unassembled WGS sequence"/>
</dbReference>